<reference evidence="8" key="2">
    <citation type="submission" date="2011-03" db="EMBL/GenBank/DDBJ databases">
        <title>The complete genome of Desulfobacca acetoxidans DSM 11109.</title>
        <authorList>
            <consortium name="US DOE Joint Genome Institute (JGI-PGF)"/>
            <person name="Lucas S."/>
            <person name="Copeland A."/>
            <person name="Lapidus A."/>
            <person name="Bruce D."/>
            <person name="Goodwin L."/>
            <person name="Pitluck S."/>
            <person name="Peters L."/>
            <person name="Kyrpides N."/>
            <person name="Mavromatis K."/>
            <person name="Ivanova N."/>
            <person name="Ovchinnikova G."/>
            <person name="Teshima H."/>
            <person name="Detter J.C."/>
            <person name="Han C."/>
            <person name="Land M."/>
            <person name="Hauser L."/>
            <person name="Markowitz V."/>
            <person name="Cheng J.-F."/>
            <person name="Hugenholtz P."/>
            <person name="Woyke T."/>
            <person name="Wu D."/>
            <person name="Spring S."/>
            <person name="Schueler E."/>
            <person name="Brambilla E."/>
            <person name="Klenk H.-P."/>
            <person name="Eisen J.A."/>
        </authorList>
    </citation>
    <scope>NUCLEOTIDE SEQUENCE [LARGE SCALE GENOMIC DNA]</scope>
    <source>
        <strain evidence="8">ATCC 700848 / DSM 11109 / ASRB2</strain>
    </source>
</reference>
<keyword evidence="2 5" id="KW-0689">Ribosomal protein</keyword>
<dbReference type="NCBIfam" id="NF001099">
    <property type="entry name" value="PRK00132.1"/>
    <property type="match status" value="1"/>
</dbReference>
<dbReference type="InterPro" id="IPR014721">
    <property type="entry name" value="Ribsml_uS5_D2-typ_fold_subgr"/>
</dbReference>
<dbReference type="InterPro" id="IPR000754">
    <property type="entry name" value="Ribosomal_uS9"/>
</dbReference>
<dbReference type="GO" id="GO:0022627">
    <property type="term" value="C:cytosolic small ribosomal subunit"/>
    <property type="evidence" value="ECO:0007669"/>
    <property type="project" value="TreeGrafter"/>
</dbReference>
<sequence>MAQSNSIHAVGKRKNAIARIYLKPGTGKIMVNDREFEHYFPVEISRMIIRQPLELVNAGGDFDIYVNVQGGGMFGQAGAIKHGISKALLLLNSDFRPILKKAGFLTRDARIKERKKYGQRGARARYQYSKR</sequence>
<evidence type="ECO:0000256" key="2">
    <source>
        <dbReference type="ARBA" id="ARBA00022980"/>
    </source>
</evidence>
<evidence type="ECO:0000256" key="4">
    <source>
        <dbReference type="ARBA" id="ARBA00035259"/>
    </source>
</evidence>
<evidence type="ECO:0000313" key="8">
    <source>
        <dbReference type="Proteomes" id="UP000000483"/>
    </source>
</evidence>
<dbReference type="Proteomes" id="UP000000483">
    <property type="component" value="Chromosome"/>
</dbReference>
<protein>
    <recommendedName>
        <fullName evidence="4 5">Small ribosomal subunit protein uS9</fullName>
    </recommendedName>
</protein>
<dbReference type="eggNOG" id="COG0103">
    <property type="taxonomic scope" value="Bacteria"/>
</dbReference>
<reference evidence="7 8" key="1">
    <citation type="journal article" date="2011" name="Stand. Genomic Sci.">
        <title>Complete genome sequence of the acetate-degrading sulfate reducer Desulfobacca acetoxidans type strain (ASRB2).</title>
        <authorList>
            <person name="Goker M."/>
            <person name="Teshima H."/>
            <person name="Lapidus A."/>
            <person name="Nolan M."/>
            <person name="Lucas S."/>
            <person name="Hammon N."/>
            <person name="Deshpande S."/>
            <person name="Cheng J.F."/>
            <person name="Tapia R."/>
            <person name="Han C."/>
            <person name="Goodwin L."/>
            <person name="Pitluck S."/>
            <person name="Huntemann M."/>
            <person name="Liolios K."/>
            <person name="Ivanova N."/>
            <person name="Pagani I."/>
            <person name="Mavromatis K."/>
            <person name="Ovchinikova G."/>
            <person name="Pati A."/>
            <person name="Chen A."/>
            <person name="Palaniappan K."/>
            <person name="Land M."/>
            <person name="Hauser L."/>
            <person name="Brambilla E.M."/>
            <person name="Rohde M."/>
            <person name="Spring S."/>
            <person name="Detter J.C."/>
            <person name="Woyke T."/>
            <person name="Bristow J."/>
            <person name="Eisen J.A."/>
            <person name="Markowitz V."/>
            <person name="Hugenholtz P."/>
            <person name="Kyrpides N.C."/>
            <person name="Klenk H.P."/>
        </authorList>
    </citation>
    <scope>NUCLEOTIDE SEQUENCE [LARGE SCALE GENOMIC DNA]</scope>
    <source>
        <strain evidence="8">ATCC 700848 / DSM 11109 / ASRB2</strain>
    </source>
</reference>
<dbReference type="Pfam" id="PF00380">
    <property type="entry name" value="Ribosomal_S9"/>
    <property type="match status" value="1"/>
</dbReference>
<dbReference type="PANTHER" id="PTHR21569:SF1">
    <property type="entry name" value="SMALL RIBOSOMAL SUBUNIT PROTEIN US9M"/>
    <property type="match status" value="1"/>
</dbReference>
<dbReference type="SUPFAM" id="SSF54211">
    <property type="entry name" value="Ribosomal protein S5 domain 2-like"/>
    <property type="match status" value="1"/>
</dbReference>
<evidence type="ECO:0000256" key="6">
    <source>
        <dbReference type="RuleBase" id="RU003815"/>
    </source>
</evidence>
<dbReference type="OrthoDB" id="9803965at2"/>
<dbReference type="PROSITE" id="PS00360">
    <property type="entry name" value="RIBOSOMAL_S9"/>
    <property type="match status" value="1"/>
</dbReference>
<dbReference type="KEGG" id="dao:Desac_0137"/>
<proteinExistence type="inferred from homology"/>
<dbReference type="HAMAP" id="MF_00532_B">
    <property type="entry name" value="Ribosomal_uS9_B"/>
    <property type="match status" value="1"/>
</dbReference>
<dbReference type="FunFam" id="3.30.230.10:FF:000001">
    <property type="entry name" value="30S ribosomal protein S9"/>
    <property type="match status" value="1"/>
</dbReference>
<evidence type="ECO:0000256" key="5">
    <source>
        <dbReference type="HAMAP-Rule" id="MF_00532"/>
    </source>
</evidence>
<evidence type="ECO:0000313" key="7">
    <source>
        <dbReference type="EMBL" id="AEB08034.1"/>
    </source>
</evidence>
<dbReference type="STRING" id="880072.Desac_0137"/>
<keyword evidence="3 5" id="KW-0687">Ribonucleoprotein</keyword>
<dbReference type="AlphaFoldDB" id="F2NBV7"/>
<gene>
    <name evidence="5" type="primary">rpsI</name>
    <name evidence="7" type="ordered locus">Desac_0137</name>
</gene>
<accession>F2NBV7</accession>
<name>F2NBV7_DESAR</name>
<dbReference type="Gene3D" id="3.30.230.10">
    <property type="match status" value="1"/>
</dbReference>
<organism evidence="7 8">
    <name type="scientific">Desulfobacca acetoxidans (strain ATCC 700848 / DSM 11109 / ASRB2)</name>
    <dbReference type="NCBI Taxonomy" id="880072"/>
    <lineage>
        <taxon>Bacteria</taxon>
        <taxon>Pseudomonadati</taxon>
        <taxon>Thermodesulfobacteriota</taxon>
        <taxon>Desulfobaccia</taxon>
        <taxon>Desulfobaccales</taxon>
        <taxon>Desulfobaccaceae</taxon>
        <taxon>Desulfobacca</taxon>
    </lineage>
</organism>
<dbReference type="PANTHER" id="PTHR21569">
    <property type="entry name" value="RIBOSOMAL PROTEIN S9"/>
    <property type="match status" value="1"/>
</dbReference>
<dbReference type="RefSeq" id="WP_013705147.1">
    <property type="nucleotide sequence ID" value="NC_015388.1"/>
</dbReference>
<dbReference type="InterPro" id="IPR020568">
    <property type="entry name" value="Ribosomal_Su5_D2-typ_SF"/>
</dbReference>
<keyword evidence="8" id="KW-1185">Reference proteome</keyword>
<dbReference type="InterPro" id="IPR020574">
    <property type="entry name" value="Ribosomal_uS9_CS"/>
</dbReference>
<dbReference type="GO" id="GO:0006412">
    <property type="term" value="P:translation"/>
    <property type="evidence" value="ECO:0007669"/>
    <property type="project" value="UniProtKB-UniRule"/>
</dbReference>
<dbReference type="GO" id="GO:0003735">
    <property type="term" value="F:structural constituent of ribosome"/>
    <property type="evidence" value="ECO:0007669"/>
    <property type="project" value="InterPro"/>
</dbReference>
<dbReference type="HOGENOM" id="CLU_046483_2_1_7"/>
<dbReference type="InterPro" id="IPR023035">
    <property type="entry name" value="Ribosomal_uS9_bac/plastid"/>
</dbReference>
<evidence type="ECO:0000256" key="1">
    <source>
        <dbReference type="ARBA" id="ARBA00005251"/>
    </source>
</evidence>
<dbReference type="EMBL" id="CP002629">
    <property type="protein sequence ID" value="AEB08034.1"/>
    <property type="molecule type" value="Genomic_DNA"/>
</dbReference>
<dbReference type="GO" id="GO:0003723">
    <property type="term" value="F:RNA binding"/>
    <property type="evidence" value="ECO:0007669"/>
    <property type="project" value="TreeGrafter"/>
</dbReference>
<evidence type="ECO:0000256" key="3">
    <source>
        <dbReference type="ARBA" id="ARBA00023274"/>
    </source>
</evidence>
<comment type="similarity">
    <text evidence="1 5 6">Belongs to the universal ribosomal protein uS9 family.</text>
</comment>